<dbReference type="EMBL" id="GL376615">
    <property type="status" value="NOT_ANNOTATED_CDS"/>
    <property type="molecule type" value="Genomic_DNA"/>
</dbReference>
<dbReference type="InterPro" id="IPR001245">
    <property type="entry name" value="Ser-Thr/Tyr_kinase_cat_dom"/>
</dbReference>
<dbReference type="PROSITE" id="PS00108">
    <property type="entry name" value="PROTEIN_KINASE_ST"/>
    <property type="match status" value="1"/>
</dbReference>
<dbReference type="GO" id="GO:0005829">
    <property type="term" value="C:cytosol"/>
    <property type="evidence" value="ECO:0007669"/>
    <property type="project" value="TreeGrafter"/>
</dbReference>
<dbReference type="PROSITE" id="PS50011">
    <property type="entry name" value="PROTEIN_KINASE_DOM"/>
    <property type="match status" value="1"/>
</dbReference>
<dbReference type="InterPro" id="IPR017441">
    <property type="entry name" value="Protein_kinase_ATP_BS"/>
</dbReference>
<feature type="compositionally biased region" description="Low complexity" evidence="7">
    <location>
        <begin position="268"/>
        <end position="279"/>
    </location>
</feature>
<keyword evidence="3 6" id="KW-0547">Nucleotide-binding</keyword>
<reference evidence="9" key="3">
    <citation type="submission" date="2015-02" db="UniProtKB">
        <authorList>
            <consortium name="EnsemblProtists"/>
        </authorList>
    </citation>
    <scope>IDENTIFICATION</scope>
    <source>
        <strain evidence="9">DAOM BR144</strain>
    </source>
</reference>
<dbReference type="PANTHER" id="PTHR24348">
    <property type="entry name" value="SERINE/THREONINE-PROTEIN KINASE UNC-51-RELATED"/>
    <property type="match status" value="1"/>
</dbReference>
<evidence type="ECO:0000256" key="5">
    <source>
        <dbReference type="ARBA" id="ARBA00022840"/>
    </source>
</evidence>
<dbReference type="EnsemblProtists" id="PYU1_T009785">
    <property type="protein sequence ID" value="PYU1_T009785"/>
    <property type="gene ID" value="PYU1_G009767"/>
</dbReference>
<keyword evidence="10" id="KW-1185">Reference proteome</keyword>
<accession>K3WXT7</accession>
<dbReference type="OMA" id="RAAHDHY"/>
<dbReference type="GO" id="GO:0000407">
    <property type="term" value="C:phagophore assembly site"/>
    <property type="evidence" value="ECO:0007669"/>
    <property type="project" value="TreeGrafter"/>
</dbReference>
<feature type="domain" description="Protein kinase" evidence="8">
    <location>
        <begin position="9"/>
        <end position="336"/>
    </location>
</feature>
<dbReference type="SMART" id="SM00220">
    <property type="entry name" value="S_TKc"/>
    <property type="match status" value="1"/>
</dbReference>
<feature type="compositionally biased region" description="Polar residues" evidence="7">
    <location>
        <begin position="403"/>
        <end position="415"/>
    </location>
</feature>
<feature type="region of interest" description="Disordered" evidence="7">
    <location>
        <begin position="396"/>
        <end position="415"/>
    </location>
</feature>
<dbReference type="Proteomes" id="UP000019132">
    <property type="component" value="Unassembled WGS sequence"/>
</dbReference>
<reference evidence="10" key="2">
    <citation type="submission" date="2010-04" db="EMBL/GenBank/DDBJ databases">
        <authorList>
            <person name="Buell R."/>
            <person name="Hamilton J."/>
            <person name="Hostetler J."/>
        </authorList>
    </citation>
    <scope>NUCLEOTIDE SEQUENCE [LARGE SCALE GENOMIC DNA]</scope>
    <source>
        <strain evidence="10">DAOM:BR144</strain>
    </source>
</reference>
<name>K3WXT7_GLOUD</name>
<dbReference type="InParanoid" id="K3WXT7"/>
<dbReference type="InterPro" id="IPR000719">
    <property type="entry name" value="Prot_kinase_dom"/>
</dbReference>
<dbReference type="InterPro" id="IPR008271">
    <property type="entry name" value="Ser/Thr_kinase_AS"/>
</dbReference>
<evidence type="ECO:0000256" key="7">
    <source>
        <dbReference type="SAM" id="MobiDB-lite"/>
    </source>
</evidence>
<feature type="compositionally biased region" description="Polar residues" evidence="7">
    <location>
        <begin position="210"/>
        <end position="231"/>
    </location>
</feature>
<dbReference type="FunFam" id="3.30.200.20:FF:000003">
    <property type="entry name" value="Non-specific serine/threonine protein kinase"/>
    <property type="match status" value="1"/>
</dbReference>
<dbReference type="InterPro" id="IPR048941">
    <property type="entry name" value="ATG1-like_MIT2"/>
</dbReference>
<protein>
    <recommendedName>
        <fullName evidence="8">Protein kinase domain-containing protein</fullName>
    </recommendedName>
</protein>
<dbReference type="STRING" id="431595.K3WXT7"/>
<dbReference type="eggNOG" id="KOG0595">
    <property type="taxonomic scope" value="Eukaryota"/>
</dbReference>
<dbReference type="InterPro" id="IPR011009">
    <property type="entry name" value="Kinase-like_dom_sf"/>
</dbReference>
<sequence>MSRATIGDYVVTSKLGSGSFAVVYKGYHKVTKVPVAIKAMSLSKLNSKLLANLETEISIMRQIDHPNIVKLYEIKKTEKHIYLILEYCAGGDLQQYMRRQEQKSAATQAAAGSTSGSAAPNVSTTSSITGVVLPAAPKREKLNEETAQHFLKELAQGMKCLWNHNLIHRDLKPQNLLLMEDSPTSALKIEEDEEADDLSNGRSQKEPTLDASSVTGTSATPSALAHSSQRVVTKERAASDSLDAPSPSSSALRHSRSGNMEVMKTVFGSTSSAGSAALRRSSRLGRSRRSTSSGAILVGQLTNSPKLSPQMSPHILPSPSPRINPFKAMSESPPGIQLSSQLRASGGFSHGSQRLARPSVPSQPPLGGSGVRQTKGGNVAMDSSGEYVLVESSGDKPALSAVGSESESGTQDNVAQGQEMASFQSTIGTAIKSALPNDSSMAKKLVGLTPFSHEYGQQLVDIVLLRTQAISPIAEQLWKLSSVAGSNDQRESSFSASGGNIASMFSMNSSISSSSGGQALVSGSSSSMMFADEDNASTMIEKKQYVCAAEALALYVKCLRIIQQGISYLRQDPTLSKRLTTAASSSITKEPVPWSEASRKLSMAYLMEQLNCFLDRAEQCKKRMAGYLASATDSALIAEFQNMVVSQEELLYSHAIRLGKQGAVKEVLGQTRLAYEYYLQSMLLLESLLMDTPAQVMASGQHGVVAIEDQKRVNAFLKALDERLKNVKQLLDDESVQLKKQQHVQFNPTIPSSLPLTSSPP</sequence>
<dbReference type="HOGENOM" id="CLU_379716_0_0_1"/>
<keyword evidence="2" id="KW-0808">Transferase</keyword>
<organism evidence="9 10">
    <name type="scientific">Globisporangium ultimum (strain ATCC 200006 / CBS 805.95 / DAOM BR144)</name>
    <name type="common">Pythium ultimum</name>
    <dbReference type="NCBI Taxonomy" id="431595"/>
    <lineage>
        <taxon>Eukaryota</taxon>
        <taxon>Sar</taxon>
        <taxon>Stramenopiles</taxon>
        <taxon>Oomycota</taxon>
        <taxon>Peronosporomycetes</taxon>
        <taxon>Pythiales</taxon>
        <taxon>Pythiaceae</taxon>
        <taxon>Globisporangium</taxon>
    </lineage>
</organism>
<dbReference type="Pfam" id="PF07714">
    <property type="entry name" value="PK_Tyr_Ser-Thr"/>
    <property type="match status" value="1"/>
</dbReference>
<keyword evidence="1" id="KW-0723">Serine/threonine-protein kinase</keyword>
<evidence type="ECO:0000256" key="2">
    <source>
        <dbReference type="ARBA" id="ARBA00022679"/>
    </source>
</evidence>
<dbReference type="GO" id="GO:0016020">
    <property type="term" value="C:membrane"/>
    <property type="evidence" value="ECO:0007669"/>
    <property type="project" value="TreeGrafter"/>
</dbReference>
<feature type="compositionally biased region" description="Low complexity" evidence="7">
    <location>
        <begin position="239"/>
        <end position="252"/>
    </location>
</feature>
<reference evidence="10" key="1">
    <citation type="journal article" date="2010" name="Genome Biol.">
        <title>Genome sequence of the necrotrophic plant pathogen Pythium ultimum reveals original pathogenicity mechanisms and effector repertoire.</title>
        <authorList>
            <person name="Levesque C.A."/>
            <person name="Brouwer H."/>
            <person name="Cano L."/>
            <person name="Hamilton J.P."/>
            <person name="Holt C."/>
            <person name="Huitema E."/>
            <person name="Raffaele S."/>
            <person name="Robideau G.P."/>
            <person name="Thines M."/>
            <person name="Win J."/>
            <person name="Zerillo M.M."/>
            <person name="Beakes G.W."/>
            <person name="Boore J.L."/>
            <person name="Busam D."/>
            <person name="Dumas B."/>
            <person name="Ferriera S."/>
            <person name="Fuerstenberg S.I."/>
            <person name="Gachon C.M."/>
            <person name="Gaulin E."/>
            <person name="Govers F."/>
            <person name="Grenville-Briggs L."/>
            <person name="Horner N."/>
            <person name="Hostetler J."/>
            <person name="Jiang R.H."/>
            <person name="Johnson J."/>
            <person name="Krajaejun T."/>
            <person name="Lin H."/>
            <person name="Meijer H.J."/>
            <person name="Moore B."/>
            <person name="Morris P."/>
            <person name="Phuntmart V."/>
            <person name="Puiu D."/>
            <person name="Shetty J."/>
            <person name="Stajich J.E."/>
            <person name="Tripathy S."/>
            <person name="Wawra S."/>
            <person name="van West P."/>
            <person name="Whitty B.R."/>
            <person name="Coutinho P.M."/>
            <person name="Henrissat B."/>
            <person name="Martin F."/>
            <person name="Thomas P.D."/>
            <person name="Tyler B.M."/>
            <person name="De Vries R.P."/>
            <person name="Kamoun S."/>
            <person name="Yandell M."/>
            <person name="Tisserat N."/>
            <person name="Buell C.R."/>
        </authorList>
    </citation>
    <scope>NUCLEOTIDE SEQUENCE</scope>
    <source>
        <strain evidence="10">DAOM:BR144</strain>
    </source>
</reference>
<dbReference type="PANTHER" id="PTHR24348:SF22">
    <property type="entry name" value="NON-SPECIFIC SERINE_THREONINE PROTEIN KINASE"/>
    <property type="match status" value="1"/>
</dbReference>
<evidence type="ECO:0000313" key="9">
    <source>
        <dbReference type="EnsemblProtists" id="PYU1_T009785"/>
    </source>
</evidence>
<feature type="region of interest" description="Disordered" evidence="7">
    <location>
        <begin position="192"/>
        <end position="378"/>
    </location>
</feature>
<feature type="binding site" evidence="6">
    <location>
        <position position="38"/>
    </location>
    <ligand>
        <name>ATP</name>
        <dbReference type="ChEBI" id="CHEBI:30616"/>
    </ligand>
</feature>
<dbReference type="GO" id="GO:0005776">
    <property type="term" value="C:autophagosome"/>
    <property type="evidence" value="ECO:0007669"/>
    <property type="project" value="TreeGrafter"/>
</dbReference>
<proteinExistence type="predicted"/>
<dbReference type="GO" id="GO:0010506">
    <property type="term" value="P:regulation of autophagy"/>
    <property type="evidence" value="ECO:0007669"/>
    <property type="project" value="InterPro"/>
</dbReference>
<feature type="compositionally biased region" description="Polar residues" evidence="7">
    <location>
        <begin position="300"/>
        <end position="311"/>
    </location>
</feature>
<dbReference type="GO" id="GO:0004674">
    <property type="term" value="F:protein serine/threonine kinase activity"/>
    <property type="evidence" value="ECO:0007669"/>
    <property type="project" value="UniProtKB-KW"/>
</dbReference>
<keyword evidence="5 6" id="KW-0067">ATP-binding</keyword>
<dbReference type="InterPro" id="IPR045269">
    <property type="entry name" value="Atg1-like"/>
</dbReference>
<dbReference type="AlphaFoldDB" id="K3WXT7"/>
<evidence type="ECO:0000256" key="1">
    <source>
        <dbReference type="ARBA" id="ARBA00022527"/>
    </source>
</evidence>
<dbReference type="Gene3D" id="1.10.510.10">
    <property type="entry name" value="Transferase(Phosphotransferase) domain 1"/>
    <property type="match status" value="2"/>
</dbReference>
<dbReference type="Pfam" id="PF21127">
    <property type="entry name" value="ATG1-like_MIT2"/>
    <property type="match status" value="1"/>
</dbReference>
<dbReference type="VEuPathDB" id="FungiDB:PYU1_G009767"/>
<feature type="compositionally biased region" description="Basic residues" evidence="7">
    <location>
        <begin position="280"/>
        <end position="289"/>
    </location>
</feature>
<keyword evidence="4" id="KW-0418">Kinase</keyword>
<dbReference type="SUPFAM" id="SSF56112">
    <property type="entry name" value="Protein kinase-like (PK-like)"/>
    <property type="match status" value="1"/>
</dbReference>
<evidence type="ECO:0000256" key="3">
    <source>
        <dbReference type="ARBA" id="ARBA00022741"/>
    </source>
</evidence>
<evidence type="ECO:0000256" key="6">
    <source>
        <dbReference type="PROSITE-ProRule" id="PRU10141"/>
    </source>
</evidence>
<dbReference type="GO" id="GO:0005524">
    <property type="term" value="F:ATP binding"/>
    <property type="evidence" value="ECO:0007669"/>
    <property type="project" value="UniProtKB-UniRule"/>
</dbReference>
<evidence type="ECO:0000259" key="8">
    <source>
        <dbReference type="PROSITE" id="PS50011"/>
    </source>
</evidence>
<evidence type="ECO:0000313" key="10">
    <source>
        <dbReference type="Proteomes" id="UP000019132"/>
    </source>
</evidence>
<evidence type="ECO:0000256" key="4">
    <source>
        <dbReference type="ARBA" id="ARBA00022777"/>
    </source>
</evidence>
<dbReference type="PROSITE" id="PS00107">
    <property type="entry name" value="PROTEIN_KINASE_ATP"/>
    <property type="match status" value="1"/>
</dbReference>
<dbReference type="GO" id="GO:0000045">
    <property type="term" value="P:autophagosome assembly"/>
    <property type="evidence" value="ECO:0007669"/>
    <property type="project" value="TreeGrafter"/>
</dbReference>